<dbReference type="Proteomes" id="UP000462621">
    <property type="component" value="Unassembled WGS sequence"/>
</dbReference>
<evidence type="ECO:0000313" key="2">
    <source>
        <dbReference type="EMBL" id="MZI96143.1"/>
    </source>
</evidence>
<organism evidence="2 3">
    <name type="scientific">Vibrio eleionomae</name>
    <dbReference type="NCBI Taxonomy" id="2653505"/>
    <lineage>
        <taxon>Bacteria</taxon>
        <taxon>Pseudomonadati</taxon>
        <taxon>Pseudomonadota</taxon>
        <taxon>Gammaproteobacteria</taxon>
        <taxon>Vibrionales</taxon>
        <taxon>Vibrionaceae</taxon>
        <taxon>Vibrio</taxon>
    </lineage>
</organism>
<accession>A0A7X4RWW0</accession>
<keyword evidence="3" id="KW-1185">Reference proteome</keyword>
<sequence>MLIVKHNKEFLFISGCDRSGTTALVRLLNNHEKICLGMERYKGLITKDCVSRLNKDRFKKENFFNIKDEETNIQWDYFYDPLKEKFDDCDIVGDKVPRYFQIYDDIESAFPKAKHIFIIRDPFDVASSWKVRAKDKNDINWVSTNDVSRSIQVWNMSLKKAYHFLKAKNGNMLVTRYEDVFSGNQSELERIVSFLGLDESSNLLESFQSLTQDWDKRKNKKSALNEDEISLVKNNAEIDFSNHLLNYSLLK</sequence>
<reference evidence="2 3" key="1">
    <citation type="submission" date="2019-10" db="EMBL/GenBank/DDBJ databases">
        <title>Vibrio sp. nov. isolated from a shrimp pond.</title>
        <authorList>
            <person name="Gomez-Gil B."/>
            <person name="Enciso-Ibarra J."/>
            <person name="Enciso-Ibarra K."/>
            <person name="Bolan-Mejia C."/>
        </authorList>
    </citation>
    <scope>NUCLEOTIDE SEQUENCE [LARGE SCALE GENOMIC DNA]</scope>
    <source>
        <strain evidence="2 3">CAIM 722</strain>
    </source>
</reference>
<dbReference type="InterPro" id="IPR026634">
    <property type="entry name" value="TPST-like"/>
</dbReference>
<dbReference type="SUPFAM" id="SSF52540">
    <property type="entry name" value="P-loop containing nucleoside triphosphate hydrolases"/>
    <property type="match status" value="1"/>
</dbReference>
<dbReference type="InterPro" id="IPR027417">
    <property type="entry name" value="P-loop_NTPase"/>
</dbReference>
<gene>
    <name evidence="2" type="ORF">F9817_23480</name>
</gene>
<evidence type="ECO:0000313" key="3">
    <source>
        <dbReference type="Proteomes" id="UP000462621"/>
    </source>
</evidence>
<name>A0A7X4RWW0_9VIBR</name>
<dbReference type="PANTHER" id="PTHR12788">
    <property type="entry name" value="PROTEIN-TYROSINE SULFOTRANSFERASE 2"/>
    <property type="match status" value="1"/>
</dbReference>
<dbReference type="Gene3D" id="3.40.50.300">
    <property type="entry name" value="P-loop containing nucleotide triphosphate hydrolases"/>
    <property type="match status" value="1"/>
</dbReference>
<dbReference type="GO" id="GO:0008476">
    <property type="term" value="F:protein-tyrosine sulfotransferase activity"/>
    <property type="evidence" value="ECO:0007669"/>
    <property type="project" value="InterPro"/>
</dbReference>
<dbReference type="AlphaFoldDB" id="A0A7X4RWW0"/>
<dbReference type="EMBL" id="WEKT01000107">
    <property type="protein sequence ID" value="MZI96143.1"/>
    <property type="molecule type" value="Genomic_DNA"/>
</dbReference>
<dbReference type="Pfam" id="PF13469">
    <property type="entry name" value="Sulfotransfer_3"/>
    <property type="match status" value="1"/>
</dbReference>
<proteinExistence type="predicted"/>
<protein>
    <recommendedName>
        <fullName evidence="4">Sulfotransferase</fullName>
    </recommendedName>
</protein>
<comment type="caution">
    <text evidence="2">The sequence shown here is derived from an EMBL/GenBank/DDBJ whole genome shotgun (WGS) entry which is preliminary data.</text>
</comment>
<keyword evidence="1" id="KW-0808">Transferase</keyword>
<evidence type="ECO:0000256" key="1">
    <source>
        <dbReference type="ARBA" id="ARBA00022679"/>
    </source>
</evidence>
<evidence type="ECO:0008006" key="4">
    <source>
        <dbReference type="Google" id="ProtNLM"/>
    </source>
</evidence>
<dbReference type="PANTHER" id="PTHR12788:SF10">
    <property type="entry name" value="PROTEIN-TYROSINE SULFOTRANSFERASE"/>
    <property type="match status" value="1"/>
</dbReference>